<dbReference type="SUPFAM" id="SSF55060">
    <property type="entry name" value="GHMP Kinase, C-terminal domain"/>
    <property type="match status" value="1"/>
</dbReference>
<dbReference type="GO" id="GO:0004413">
    <property type="term" value="F:homoserine kinase activity"/>
    <property type="evidence" value="ECO:0007669"/>
    <property type="project" value="UniProtKB-EC"/>
</dbReference>
<feature type="domain" description="GHMP kinase N-terminal" evidence="13">
    <location>
        <begin position="56"/>
        <end position="138"/>
    </location>
</feature>
<evidence type="ECO:0000256" key="2">
    <source>
        <dbReference type="ARBA" id="ARBA00007370"/>
    </source>
</evidence>
<dbReference type="Gene3D" id="3.30.230.10">
    <property type="match status" value="1"/>
</dbReference>
<comment type="pathway">
    <text evidence="1 12">Amino-acid biosynthesis; L-threonine biosynthesis; L-threonine from L-aspartate: step 4/5.</text>
</comment>
<evidence type="ECO:0000256" key="5">
    <source>
        <dbReference type="ARBA" id="ARBA00022605"/>
    </source>
</evidence>
<evidence type="ECO:0000256" key="8">
    <source>
        <dbReference type="ARBA" id="ARBA00022741"/>
    </source>
</evidence>
<dbReference type="NCBIfam" id="TIGR00191">
    <property type="entry name" value="thrB"/>
    <property type="match status" value="1"/>
</dbReference>
<proteinExistence type="inferred from homology"/>
<dbReference type="PROSITE" id="PS00627">
    <property type="entry name" value="GHMP_KINASES_ATP"/>
    <property type="match status" value="1"/>
</dbReference>
<evidence type="ECO:0000256" key="12">
    <source>
        <dbReference type="HAMAP-Rule" id="MF_00384"/>
    </source>
</evidence>
<organism evidence="15 16">
    <name type="scientific">Deinococcus lacus</name>
    <dbReference type="NCBI Taxonomy" id="392561"/>
    <lineage>
        <taxon>Bacteria</taxon>
        <taxon>Thermotogati</taxon>
        <taxon>Deinococcota</taxon>
        <taxon>Deinococci</taxon>
        <taxon>Deinococcales</taxon>
        <taxon>Deinococcaceae</taxon>
        <taxon>Deinococcus</taxon>
    </lineage>
</organism>
<keyword evidence="12" id="KW-0963">Cytoplasm</keyword>
<reference evidence="16" key="1">
    <citation type="journal article" date="2019" name="Int. J. Syst. Evol. Microbiol.">
        <title>The Global Catalogue of Microorganisms (GCM) 10K type strain sequencing project: providing services to taxonomists for standard genome sequencing and annotation.</title>
        <authorList>
            <consortium name="The Broad Institute Genomics Platform"/>
            <consortium name="The Broad Institute Genome Sequencing Center for Infectious Disease"/>
            <person name="Wu L."/>
            <person name="Ma J."/>
        </authorList>
    </citation>
    <scope>NUCLEOTIDE SEQUENCE [LARGE SCALE GENOMIC DNA]</scope>
    <source>
        <strain evidence="16">CGMCC 1.15772</strain>
    </source>
</reference>
<dbReference type="Proteomes" id="UP001596297">
    <property type="component" value="Unassembled WGS sequence"/>
</dbReference>
<evidence type="ECO:0000256" key="4">
    <source>
        <dbReference type="ARBA" id="ARBA00017858"/>
    </source>
</evidence>
<comment type="caution">
    <text evidence="15">The sequence shown here is derived from an EMBL/GenBank/DDBJ whole genome shotgun (WGS) entry which is preliminary data.</text>
</comment>
<name>A0ABW1YDW4_9DEIO</name>
<evidence type="ECO:0000313" key="16">
    <source>
        <dbReference type="Proteomes" id="UP001596297"/>
    </source>
</evidence>
<keyword evidence="10 12" id="KW-0067">ATP-binding</keyword>
<accession>A0ABW1YDW4</accession>
<dbReference type="InterPro" id="IPR006204">
    <property type="entry name" value="GHMP_kinase_N_dom"/>
</dbReference>
<keyword evidence="5 12" id="KW-0028">Amino-acid biosynthesis</keyword>
<sequence>MLTVRTPASTANLGSGFDCLGLSLPLATTLRLWPAPETEIKPLGDLLRGTPAGPDNYVYQAMEVVASAAEMPLPPLHLEIESEIPLARGLGSSAAALVGGMVAANEVLGRPLSRTELLNLASREEGHPDNVAPALLGGFVVATFDGKAAQPIVFQPPETLGVTLLIPDFTLETAKARAALPSEYSRADTVHAVSHAALTAAALASGELDALAGAMQDRLHQPYRAALVPGLERILAGAPAHGALGAALSGAGPTVLCFHRAGGSTAGLHAFLRGVLEAEGLHGQVLDLTPDREGTVVRGTFDENP</sequence>
<evidence type="ECO:0000256" key="1">
    <source>
        <dbReference type="ARBA" id="ARBA00005015"/>
    </source>
</evidence>
<dbReference type="PANTHER" id="PTHR20861:SF1">
    <property type="entry name" value="HOMOSERINE KINASE"/>
    <property type="match status" value="1"/>
</dbReference>
<dbReference type="PRINTS" id="PR00958">
    <property type="entry name" value="HOMSERKINASE"/>
</dbReference>
<dbReference type="InterPro" id="IPR036554">
    <property type="entry name" value="GHMP_kinase_C_sf"/>
</dbReference>
<dbReference type="InterPro" id="IPR013750">
    <property type="entry name" value="GHMP_kinase_C_dom"/>
</dbReference>
<feature type="domain" description="GHMP kinase C-terminal" evidence="14">
    <location>
        <begin position="201"/>
        <end position="258"/>
    </location>
</feature>
<dbReference type="InterPro" id="IPR014721">
    <property type="entry name" value="Ribsml_uS5_D2-typ_fold_subgr"/>
</dbReference>
<dbReference type="InterPro" id="IPR020568">
    <property type="entry name" value="Ribosomal_Su5_D2-typ_SF"/>
</dbReference>
<evidence type="ECO:0000256" key="6">
    <source>
        <dbReference type="ARBA" id="ARBA00022679"/>
    </source>
</evidence>
<evidence type="ECO:0000256" key="3">
    <source>
        <dbReference type="ARBA" id="ARBA00012078"/>
    </source>
</evidence>
<comment type="subcellular location">
    <subcellularLocation>
        <location evidence="12">Cytoplasm</location>
    </subcellularLocation>
</comment>
<dbReference type="PANTHER" id="PTHR20861">
    <property type="entry name" value="HOMOSERINE/4-DIPHOSPHOCYTIDYL-2-C-METHYL-D-ERYTHRITOL KINASE"/>
    <property type="match status" value="1"/>
</dbReference>
<evidence type="ECO:0000259" key="13">
    <source>
        <dbReference type="Pfam" id="PF00288"/>
    </source>
</evidence>
<evidence type="ECO:0000259" key="14">
    <source>
        <dbReference type="Pfam" id="PF08544"/>
    </source>
</evidence>
<dbReference type="SUPFAM" id="SSF54211">
    <property type="entry name" value="Ribosomal protein S5 domain 2-like"/>
    <property type="match status" value="1"/>
</dbReference>
<evidence type="ECO:0000256" key="11">
    <source>
        <dbReference type="ARBA" id="ARBA00049375"/>
    </source>
</evidence>
<evidence type="ECO:0000256" key="10">
    <source>
        <dbReference type="ARBA" id="ARBA00022840"/>
    </source>
</evidence>
<dbReference type="EC" id="2.7.1.39" evidence="3 12"/>
<keyword evidence="8 12" id="KW-0547">Nucleotide-binding</keyword>
<keyword evidence="16" id="KW-1185">Reference proteome</keyword>
<keyword evidence="9 12" id="KW-0418">Kinase</keyword>
<comment type="catalytic activity">
    <reaction evidence="11 12">
        <text>L-homoserine + ATP = O-phospho-L-homoserine + ADP + H(+)</text>
        <dbReference type="Rhea" id="RHEA:13985"/>
        <dbReference type="ChEBI" id="CHEBI:15378"/>
        <dbReference type="ChEBI" id="CHEBI:30616"/>
        <dbReference type="ChEBI" id="CHEBI:57476"/>
        <dbReference type="ChEBI" id="CHEBI:57590"/>
        <dbReference type="ChEBI" id="CHEBI:456216"/>
        <dbReference type="EC" id="2.7.1.39"/>
    </reaction>
</comment>
<dbReference type="InterPro" id="IPR000870">
    <property type="entry name" value="Homoserine_kinase"/>
</dbReference>
<dbReference type="Gene3D" id="3.30.70.890">
    <property type="entry name" value="GHMP kinase, C-terminal domain"/>
    <property type="match status" value="1"/>
</dbReference>
<evidence type="ECO:0000256" key="9">
    <source>
        <dbReference type="ARBA" id="ARBA00022777"/>
    </source>
</evidence>
<comment type="function">
    <text evidence="12">Catalyzes the ATP-dependent phosphorylation of L-homoserine to L-homoserine phosphate.</text>
</comment>
<feature type="binding site" evidence="12">
    <location>
        <begin position="85"/>
        <end position="95"/>
    </location>
    <ligand>
        <name>ATP</name>
        <dbReference type="ChEBI" id="CHEBI:30616"/>
    </ligand>
</feature>
<dbReference type="InterPro" id="IPR006203">
    <property type="entry name" value="GHMP_knse_ATP-bd_CS"/>
</dbReference>
<dbReference type="Pfam" id="PF00288">
    <property type="entry name" value="GHMP_kinases_N"/>
    <property type="match status" value="1"/>
</dbReference>
<dbReference type="HAMAP" id="MF_00384">
    <property type="entry name" value="Homoser_kinase"/>
    <property type="match status" value="1"/>
</dbReference>
<gene>
    <name evidence="12 15" type="primary">thrB</name>
    <name evidence="15" type="ORF">ACFP81_05985</name>
</gene>
<dbReference type="EMBL" id="JBHSWD010000001">
    <property type="protein sequence ID" value="MFC6591608.1"/>
    <property type="molecule type" value="Genomic_DNA"/>
</dbReference>
<dbReference type="Pfam" id="PF08544">
    <property type="entry name" value="GHMP_kinases_C"/>
    <property type="match status" value="1"/>
</dbReference>
<evidence type="ECO:0000313" key="15">
    <source>
        <dbReference type="EMBL" id="MFC6591608.1"/>
    </source>
</evidence>
<evidence type="ECO:0000256" key="7">
    <source>
        <dbReference type="ARBA" id="ARBA00022697"/>
    </source>
</evidence>
<comment type="similarity">
    <text evidence="2 12">Belongs to the GHMP kinase family. Homoserine kinase subfamily.</text>
</comment>
<dbReference type="PIRSF" id="PIRSF000676">
    <property type="entry name" value="Homoser_kin"/>
    <property type="match status" value="1"/>
</dbReference>
<protein>
    <recommendedName>
        <fullName evidence="4 12">Homoserine kinase</fullName>
        <shortName evidence="12">HK</shortName>
        <shortName evidence="12">HSK</shortName>
        <ecNumber evidence="3 12">2.7.1.39</ecNumber>
    </recommendedName>
</protein>
<keyword evidence="7 12" id="KW-0791">Threonine biosynthesis</keyword>
<keyword evidence="6 12" id="KW-0808">Transferase</keyword>
<dbReference type="RefSeq" id="WP_380082612.1">
    <property type="nucleotide sequence ID" value="NZ_JBHSWD010000001.1"/>
</dbReference>